<evidence type="ECO:0000313" key="3">
    <source>
        <dbReference type="Proteomes" id="UP000235786"/>
    </source>
</evidence>
<dbReference type="AlphaFoldDB" id="A0A2J6RJZ9"/>
<gene>
    <name evidence="2" type="ORF">L207DRAFT_382905</name>
</gene>
<sequence length="139" mass="16182">YEALSYAWGSNDQTEKRPCVSFIPITPNLQSALKRLRQRSTTRVLWVDQLCINQEDVEERSSQVQLMGHIYQKASKTVVWLGEEDEHGRGPLGAFLQTMGHDADLTTYNWQAFNSFYNRPWFGRLWILQEIAFSKEVVI</sequence>
<feature type="domain" description="Heterokaryon incompatibility" evidence="1">
    <location>
        <begin position="1"/>
        <end position="130"/>
    </location>
</feature>
<accession>A0A2J6RJZ9</accession>
<organism evidence="2 3">
    <name type="scientific">Hyaloscypha variabilis (strain UAMH 11265 / GT02V1 / F)</name>
    <name type="common">Meliniomyces variabilis</name>
    <dbReference type="NCBI Taxonomy" id="1149755"/>
    <lineage>
        <taxon>Eukaryota</taxon>
        <taxon>Fungi</taxon>
        <taxon>Dikarya</taxon>
        <taxon>Ascomycota</taxon>
        <taxon>Pezizomycotina</taxon>
        <taxon>Leotiomycetes</taxon>
        <taxon>Helotiales</taxon>
        <taxon>Hyaloscyphaceae</taxon>
        <taxon>Hyaloscypha</taxon>
        <taxon>Hyaloscypha variabilis</taxon>
    </lineage>
</organism>
<keyword evidence="3" id="KW-1185">Reference proteome</keyword>
<dbReference type="PANTHER" id="PTHR24148:SF64">
    <property type="entry name" value="HETEROKARYON INCOMPATIBILITY DOMAIN-CONTAINING PROTEIN"/>
    <property type="match status" value="1"/>
</dbReference>
<dbReference type="InterPro" id="IPR010730">
    <property type="entry name" value="HET"/>
</dbReference>
<reference evidence="2 3" key="1">
    <citation type="submission" date="2016-04" db="EMBL/GenBank/DDBJ databases">
        <title>A degradative enzymes factory behind the ericoid mycorrhizal symbiosis.</title>
        <authorList>
            <consortium name="DOE Joint Genome Institute"/>
            <person name="Martino E."/>
            <person name="Morin E."/>
            <person name="Grelet G."/>
            <person name="Kuo A."/>
            <person name="Kohler A."/>
            <person name="Daghino S."/>
            <person name="Barry K."/>
            <person name="Choi C."/>
            <person name="Cichocki N."/>
            <person name="Clum A."/>
            <person name="Copeland A."/>
            <person name="Hainaut M."/>
            <person name="Haridas S."/>
            <person name="Labutti K."/>
            <person name="Lindquist E."/>
            <person name="Lipzen A."/>
            <person name="Khouja H.-R."/>
            <person name="Murat C."/>
            <person name="Ohm R."/>
            <person name="Olson A."/>
            <person name="Spatafora J."/>
            <person name="Veneault-Fourrey C."/>
            <person name="Henrissat B."/>
            <person name="Grigoriev I."/>
            <person name="Martin F."/>
            <person name="Perotto S."/>
        </authorList>
    </citation>
    <scope>NUCLEOTIDE SEQUENCE [LARGE SCALE GENOMIC DNA]</scope>
    <source>
        <strain evidence="2 3">F</strain>
    </source>
</reference>
<dbReference type="STRING" id="1149755.A0A2J6RJZ9"/>
<dbReference type="InterPro" id="IPR052895">
    <property type="entry name" value="HetReg/Transcr_Mod"/>
</dbReference>
<protein>
    <submittedName>
        <fullName evidence="2">Heterokaryon incompatibility</fullName>
    </submittedName>
</protein>
<dbReference type="Pfam" id="PF06985">
    <property type="entry name" value="HET"/>
    <property type="match status" value="1"/>
</dbReference>
<dbReference type="Proteomes" id="UP000235786">
    <property type="component" value="Unassembled WGS sequence"/>
</dbReference>
<dbReference type="PANTHER" id="PTHR24148">
    <property type="entry name" value="ANKYRIN REPEAT DOMAIN-CONTAINING PROTEIN 39 HOMOLOG-RELATED"/>
    <property type="match status" value="1"/>
</dbReference>
<feature type="non-terminal residue" evidence="2">
    <location>
        <position position="1"/>
    </location>
</feature>
<name>A0A2J6RJZ9_HYAVF</name>
<dbReference type="EMBL" id="KZ613947">
    <property type="protein sequence ID" value="PMD38817.1"/>
    <property type="molecule type" value="Genomic_DNA"/>
</dbReference>
<proteinExistence type="predicted"/>
<dbReference type="OrthoDB" id="2157530at2759"/>
<evidence type="ECO:0000259" key="1">
    <source>
        <dbReference type="Pfam" id="PF06985"/>
    </source>
</evidence>
<evidence type="ECO:0000313" key="2">
    <source>
        <dbReference type="EMBL" id="PMD38817.1"/>
    </source>
</evidence>
<feature type="non-terminal residue" evidence="2">
    <location>
        <position position="139"/>
    </location>
</feature>